<dbReference type="AlphaFoldDB" id="A0A229UUJ4"/>
<dbReference type="RefSeq" id="WP_094014153.1">
    <property type="nucleotide sequence ID" value="NZ_NMQW01000009.1"/>
</dbReference>
<evidence type="ECO:0000313" key="1">
    <source>
        <dbReference type="EMBL" id="OXM87054.1"/>
    </source>
</evidence>
<keyword evidence="2" id="KW-1185">Reference proteome</keyword>
<dbReference type="EMBL" id="NMQW01000009">
    <property type="protein sequence ID" value="OXM87054.1"/>
    <property type="molecule type" value="Genomic_DNA"/>
</dbReference>
<evidence type="ECO:0000313" key="2">
    <source>
        <dbReference type="Proteomes" id="UP000215509"/>
    </source>
</evidence>
<dbReference type="OrthoDB" id="2615198at2"/>
<sequence>MLFTPEYIKNCLKSLNETWFPNELAILYSNSRTELNIRDKFNLHFAKTLKDNEDYFIQREWEKRRDLAIIRYHNRQTNPVAIFEFKARHAWFIASTERGKRNGESGYEKTFYGDSGVKNGVLQDIYKQTAYSEKIPCFNILIGVNPLNRIPRKYEVYSEDCKEIKGINDSFDKFGSAAKIKELCHSNVKRFCDEQEHSFFAIEYNIGQALDIEWEMLLWGIYRGFDT</sequence>
<dbReference type="Proteomes" id="UP000215509">
    <property type="component" value="Unassembled WGS sequence"/>
</dbReference>
<comment type="caution">
    <text evidence="1">The sequence shown here is derived from an EMBL/GenBank/DDBJ whole genome shotgun (WGS) entry which is preliminary data.</text>
</comment>
<proteinExistence type="predicted"/>
<evidence type="ECO:0008006" key="3">
    <source>
        <dbReference type="Google" id="ProtNLM"/>
    </source>
</evidence>
<organism evidence="1 2">
    <name type="scientific">Paenibacillus rigui</name>
    <dbReference type="NCBI Taxonomy" id="554312"/>
    <lineage>
        <taxon>Bacteria</taxon>
        <taxon>Bacillati</taxon>
        <taxon>Bacillota</taxon>
        <taxon>Bacilli</taxon>
        <taxon>Bacillales</taxon>
        <taxon>Paenibacillaceae</taxon>
        <taxon>Paenibacillus</taxon>
    </lineage>
</organism>
<accession>A0A229UUJ4</accession>
<protein>
    <recommendedName>
        <fullName evidence="3">Restriction endonuclease</fullName>
    </recommendedName>
</protein>
<reference evidence="1 2" key="1">
    <citation type="submission" date="2017-07" db="EMBL/GenBank/DDBJ databases">
        <title>Genome sequencing and assembly of Paenibacillus rigui.</title>
        <authorList>
            <person name="Mayilraj S."/>
        </authorList>
    </citation>
    <scope>NUCLEOTIDE SEQUENCE [LARGE SCALE GENOMIC DNA]</scope>
    <source>
        <strain evidence="1 2">JCM 16352</strain>
    </source>
</reference>
<gene>
    <name evidence="1" type="ORF">CF651_06980</name>
</gene>
<name>A0A229UUJ4_9BACL</name>